<keyword evidence="4 6" id="KW-0949">S-adenosyl-L-methionine</keyword>
<evidence type="ECO:0000259" key="8">
    <source>
        <dbReference type="PROSITE" id="PS51686"/>
    </source>
</evidence>
<dbReference type="Pfam" id="PF01029">
    <property type="entry name" value="NusB"/>
    <property type="match status" value="1"/>
</dbReference>
<evidence type="ECO:0000313" key="10">
    <source>
        <dbReference type="Proteomes" id="UP000654947"/>
    </source>
</evidence>
<dbReference type="Gene3D" id="3.40.50.150">
    <property type="entry name" value="Vaccinia Virus protein VP39"/>
    <property type="match status" value="1"/>
</dbReference>
<dbReference type="InterPro" id="IPR001678">
    <property type="entry name" value="MeTrfase_RsmB-F_NOP2_dom"/>
</dbReference>
<keyword evidence="5 6" id="KW-0694">RNA-binding</keyword>
<dbReference type="InterPro" id="IPR006027">
    <property type="entry name" value="NusB_RsmB_TIM44"/>
</dbReference>
<gene>
    <name evidence="9" type="ORF">GCM10007147_01980</name>
</gene>
<evidence type="ECO:0000256" key="7">
    <source>
        <dbReference type="SAM" id="MobiDB-lite"/>
    </source>
</evidence>
<evidence type="ECO:0000256" key="4">
    <source>
        <dbReference type="ARBA" id="ARBA00022691"/>
    </source>
</evidence>
<feature type="region of interest" description="Disordered" evidence="7">
    <location>
        <begin position="1"/>
        <end position="36"/>
    </location>
</feature>
<feature type="binding site" evidence="6">
    <location>
        <position position="324"/>
    </location>
    <ligand>
        <name>S-adenosyl-L-methionine</name>
        <dbReference type="ChEBI" id="CHEBI:59789"/>
    </ligand>
</feature>
<dbReference type="Pfam" id="PF01189">
    <property type="entry name" value="Methyltr_RsmB-F"/>
    <property type="match status" value="1"/>
</dbReference>
<dbReference type="Proteomes" id="UP000654947">
    <property type="component" value="Unassembled WGS sequence"/>
</dbReference>
<evidence type="ECO:0000256" key="2">
    <source>
        <dbReference type="ARBA" id="ARBA00022603"/>
    </source>
</evidence>
<dbReference type="InterPro" id="IPR035926">
    <property type="entry name" value="NusB-like_sf"/>
</dbReference>
<feature type="binding site" evidence="6">
    <location>
        <begin position="299"/>
        <end position="305"/>
    </location>
    <ligand>
        <name>S-adenosyl-L-methionine</name>
        <dbReference type="ChEBI" id="CHEBI:59789"/>
    </ligand>
</feature>
<comment type="similarity">
    <text evidence="1 6">Belongs to the class I-like SAM-binding methyltransferase superfamily. RsmB/NOP family.</text>
</comment>
<evidence type="ECO:0000256" key="1">
    <source>
        <dbReference type="ARBA" id="ARBA00007494"/>
    </source>
</evidence>
<reference evidence="9 10" key="1">
    <citation type="journal article" date="2014" name="Int. J. Syst. Evol. Microbiol.">
        <title>Complete genome sequence of Corynebacterium casei LMG S-19264T (=DSM 44701T), isolated from a smear-ripened cheese.</title>
        <authorList>
            <consortium name="US DOE Joint Genome Institute (JGI-PGF)"/>
            <person name="Walter F."/>
            <person name="Albersmeier A."/>
            <person name="Kalinowski J."/>
            <person name="Ruckert C."/>
        </authorList>
    </citation>
    <scope>NUCLEOTIDE SEQUENCE [LARGE SCALE GENOMIC DNA]</scope>
    <source>
        <strain evidence="9 10">KCTC 19473</strain>
    </source>
</reference>
<protein>
    <submittedName>
        <fullName evidence="9">rRNA cytosine-C5-methyltransferase</fullName>
    </submittedName>
</protein>
<dbReference type="PROSITE" id="PS01153">
    <property type="entry name" value="NOL1_NOP2_SUN"/>
    <property type="match status" value="1"/>
</dbReference>
<evidence type="ECO:0000256" key="5">
    <source>
        <dbReference type="ARBA" id="ARBA00022884"/>
    </source>
</evidence>
<dbReference type="PRINTS" id="PR02008">
    <property type="entry name" value="RCMTFAMILY"/>
</dbReference>
<dbReference type="RefSeq" id="WP_017575412.1">
    <property type="nucleotide sequence ID" value="NZ_BMXL01000001.1"/>
</dbReference>
<accession>A0A918X6X9</accession>
<feature type="domain" description="SAM-dependent MTase RsmB/NOP-type" evidence="8">
    <location>
        <begin position="198"/>
        <end position="486"/>
    </location>
</feature>
<keyword evidence="3 6" id="KW-0808">Transferase</keyword>
<dbReference type="EMBL" id="BMXL01000001">
    <property type="protein sequence ID" value="GHD15154.1"/>
    <property type="molecule type" value="Genomic_DNA"/>
</dbReference>
<feature type="compositionally biased region" description="Basic residues" evidence="7">
    <location>
        <begin position="7"/>
        <end position="19"/>
    </location>
</feature>
<dbReference type="InterPro" id="IPR049560">
    <property type="entry name" value="MeTrfase_RsmB-F_NOP2_cat"/>
</dbReference>
<dbReference type="InterPro" id="IPR018314">
    <property type="entry name" value="RsmB/NOL1/NOP2-like_CS"/>
</dbReference>
<proteinExistence type="inferred from homology"/>
<evidence type="ECO:0000256" key="6">
    <source>
        <dbReference type="PROSITE-ProRule" id="PRU01023"/>
    </source>
</evidence>
<feature type="active site" description="Nucleophile" evidence="6">
    <location>
        <position position="421"/>
    </location>
</feature>
<organism evidence="9 10">
    <name type="scientific">Nocardiopsis kunsanensis</name>
    <dbReference type="NCBI Taxonomy" id="141693"/>
    <lineage>
        <taxon>Bacteria</taxon>
        <taxon>Bacillati</taxon>
        <taxon>Actinomycetota</taxon>
        <taxon>Actinomycetes</taxon>
        <taxon>Streptosporangiales</taxon>
        <taxon>Nocardiopsidaceae</taxon>
        <taxon>Nocardiopsis</taxon>
    </lineage>
</organism>
<dbReference type="SUPFAM" id="SSF53335">
    <property type="entry name" value="S-adenosyl-L-methionine-dependent methyltransferases"/>
    <property type="match status" value="1"/>
</dbReference>
<keyword evidence="10" id="KW-1185">Reference proteome</keyword>
<name>A0A918X6X9_9ACTN</name>
<comment type="caution">
    <text evidence="9">The sequence shown here is derived from an EMBL/GenBank/DDBJ whole genome shotgun (WGS) entry which is preliminary data.</text>
</comment>
<dbReference type="GO" id="GO:0006355">
    <property type="term" value="P:regulation of DNA-templated transcription"/>
    <property type="evidence" value="ECO:0007669"/>
    <property type="project" value="InterPro"/>
</dbReference>
<feature type="binding site" evidence="6">
    <location>
        <position position="351"/>
    </location>
    <ligand>
        <name>S-adenosyl-L-methionine</name>
        <dbReference type="ChEBI" id="CHEBI:59789"/>
    </ligand>
</feature>
<feature type="binding site" evidence="6">
    <location>
        <position position="368"/>
    </location>
    <ligand>
        <name>S-adenosyl-L-methionine</name>
        <dbReference type="ChEBI" id="CHEBI:59789"/>
    </ligand>
</feature>
<dbReference type="InterPro" id="IPR029063">
    <property type="entry name" value="SAM-dependent_MTases_sf"/>
</dbReference>
<keyword evidence="2 6" id="KW-0489">Methyltransferase</keyword>
<evidence type="ECO:0000256" key="3">
    <source>
        <dbReference type="ARBA" id="ARBA00022679"/>
    </source>
</evidence>
<dbReference type="GO" id="GO:0008173">
    <property type="term" value="F:RNA methyltransferase activity"/>
    <property type="evidence" value="ECO:0007669"/>
    <property type="project" value="InterPro"/>
</dbReference>
<dbReference type="PROSITE" id="PS51686">
    <property type="entry name" value="SAM_MT_RSMB_NOP"/>
    <property type="match status" value="1"/>
</dbReference>
<evidence type="ECO:0000313" key="9">
    <source>
        <dbReference type="EMBL" id="GHD15154.1"/>
    </source>
</evidence>
<dbReference type="GO" id="GO:0003723">
    <property type="term" value="F:RNA binding"/>
    <property type="evidence" value="ECO:0007669"/>
    <property type="project" value="UniProtKB-UniRule"/>
</dbReference>
<dbReference type="SUPFAM" id="SSF48013">
    <property type="entry name" value="NusB-like"/>
    <property type="match status" value="1"/>
</dbReference>
<dbReference type="CDD" id="cd02440">
    <property type="entry name" value="AdoMet_MTases"/>
    <property type="match status" value="1"/>
</dbReference>
<dbReference type="GO" id="GO:0001510">
    <property type="term" value="P:RNA methylation"/>
    <property type="evidence" value="ECO:0007669"/>
    <property type="project" value="InterPro"/>
</dbReference>
<dbReference type="Gene3D" id="1.10.940.10">
    <property type="entry name" value="NusB-like"/>
    <property type="match status" value="1"/>
</dbReference>
<dbReference type="AlphaFoldDB" id="A0A918X6X9"/>
<dbReference type="PANTHER" id="PTHR22807">
    <property type="entry name" value="NOP2 YEAST -RELATED NOL1/NOP2/FMU SUN DOMAIN-CONTAINING"/>
    <property type="match status" value="1"/>
</dbReference>
<dbReference type="PANTHER" id="PTHR22807:SF53">
    <property type="entry name" value="RIBOSOMAL RNA SMALL SUBUNIT METHYLTRANSFERASE B-RELATED"/>
    <property type="match status" value="1"/>
</dbReference>
<sequence>MSEQHRSQNRRPRKGKKPAKGGAQNGSGPPQPRDPARRVAYDVLRAVDQRDAYANLLLPALLNERGMSGRDAALATELTYGTLRLQGTYDAVLEACVDRTLASVDTEVLPLLRLGAHQLLSTKVPPHAAVSATVNLARKVVGHHRSRFVNAVLRRVSARNLQEWTEIVAPERERDPSGHLSVVHSHPRWIVKELARALGERSGGGLPGTEQLLRAHNERPRVTLVAKPGRSTVADLTASGAKEGRYSPFAAHLDEGDPAALREVRQNRAAVQDEASQLVALALSRVDPHGQDDRWLDMCAGPGGKAGLLASLAGRRGAHLLAAELQPARAGLVATAVHRAPRDAGRVVAADGTAPPWRPGVFDRVLVDAPCTGLGALRRRPESRWRRTPQSAEELAPLQHDLLVNAVEAVRPGGVAAYVTCSPHVDETDAVVRGVLSERGDLTLLRAADFLDEVPDLAAGPDGMYAQFWPHVHGTDAMFLALLRRKEQ</sequence>
<dbReference type="InterPro" id="IPR023267">
    <property type="entry name" value="RCMT"/>
</dbReference>